<evidence type="ECO:0000256" key="1">
    <source>
        <dbReference type="ARBA" id="ARBA00000085"/>
    </source>
</evidence>
<evidence type="ECO:0000313" key="12">
    <source>
        <dbReference type="Proteomes" id="UP000232145"/>
    </source>
</evidence>
<protein>
    <recommendedName>
        <fullName evidence="2">histidine kinase</fullName>
        <ecNumber evidence="2">2.7.13.3</ecNumber>
    </recommendedName>
</protein>
<dbReference type="Pfam" id="PF00512">
    <property type="entry name" value="HisKA"/>
    <property type="match status" value="1"/>
</dbReference>
<dbReference type="GO" id="GO:0000155">
    <property type="term" value="F:phosphorelay sensor kinase activity"/>
    <property type="evidence" value="ECO:0007669"/>
    <property type="project" value="InterPro"/>
</dbReference>
<dbReference type="EC" id="2.7.13.3" evidence="2"/>
<dbReference type="InterPro" id="IPR005467">
    <property type="entry name" value="His_kinase_dom"/>
</dbReference>
<feature type="domain" description="PAS" evidence="9">
    <location>
        <begin position="183"/>
        <end position="244"/>
    </location>
</feature>
<dbReference type="InterPro" id="IPR000700">
    <property type="entry name" value="PAS-assoc_C"/>
</dbReference>
<dbReference type="SUPFAM" id="SSF55785">
    <property type="entry name" value="PYP-like sensor domain (PAS domain)"/>
    <property type="match status" value="2"/>
</dbReference>
<dbReference type="NCBIfam" id="TIGR00229">
    <property type="entry name" value="sensory_box"/>
    <property type="match status" value="2"/>
</dbReference>
<feature type="coiled-coil region" evidence="6">
    <location>
        <begin position="299"/>
        <end position="326"/>
    </location>
</feature>
<dbReference type="PROSITE" id="PS50113">
    <property type="entry name" value="PAC"/>
    <property type="match status" value="1"/>
</dbReference>
<evidence type="ECO:0000256" key="4">
    <source>
        <dbReference type="ARBA" id="ARBA00022679"/>
    </source>
</evidence>
<dbReference type="CDD" id="cd16922">
    <property type="entry name" value="HATPase_EvgS-ArcB-TorS-like"/>
    <property type="match status" value="1"/>
</dbReference>
<keyword evidence="7" id="KW-0472">Membrane</keyword>
<dbReference type="SUPFAM" id="SSF55874">
    <property type="entry name" value="ATPase domain of HSP90 chaperone/DNA topoisomerase II/histidine kinase"/>
    <property type="match status" value="1"/>
</dbReference>
<dbReference type="GO" id="GO:0009927">
    <property type="term" value="F:histidine phosphotransfer kinase activity"/>
    <property type="evidence" value="ECO:0007669"/>
    <property type="project" value="TreeGrafter"/>
</dbReference>
<dbReference type="Gene3D" id="1.10.287.130">
    <property type="match status" value="1"/>
</dbReference>
<dbReference type="SUPFAM" id="SSF47384">
    <property type="entry name" value="Homodimeric domain of signal transducing histidine kinase"/>
    <property type="match status" value="1"/>
</dbReference>
<dbReference type="Gene3D" id="3.30.450.20">
    <property type="entry name" value="PAS domain"/>
    <property type="match status" value="2"/>
</dbReference>
<dbReference type="OrthoDB" id="6192248at2"/>
<dbReference type="InterPro" id="IPR000014">
    <property type="entry name" value="PAS"/>
</dbReference>
<evidence type="ECO:0000256" key="6">
    <source>
        <dbReference type="SAM" id="Coils"/>
    </source>
</evidence>
<dbReference type="GO" id="GO:0005886">
    <property type="term" value="C:plasma membrane"/>
    <property type="evidence" value="ECO:0007669"/>
    <property type="project" value="TreeGrafter"/>
</dbReference>
<evidence type="ECO:0000256" key="2">
    <source>
        <dbReference type="ARBA" id="ARBA00012438"/>
    </source>
</evidence>
<dbReference type="InterPro" id="IPR036890">
    <property type="entry name" value="HATPase_C_sf"/>
</dbReference>
<sequence length="666" mass="76753">MIDELLAILIASGLLFVAYYYHNAYRREKKLRLILFRKNLSNSEEIERTIREKEKQYQDIYDTANSIIIRWSPDFKIHSINPYAEEFFQIVKEAAEGKDVVLDLFHIPFDKSNEVKSQLWNIFHRPEQNIRQEYDVFIGENDKRTVTWSNRILKNEFGYPYEVLSIGNDITNRKIAEENLMKSYERILDLYNNAPCGYHSLDKDNTIVSINDTELEWLGYNREEIVGNFKFSNLLTESSQDKYKLITDSFPNENLTGVELEFVRKDKSTFFVSLNSTATFDRAGNFVISKSTVFDITDRKLAEDKLNDYSQKIQLQNKRLQKAVEAAIKANRSKSVFFSKITHELRTPLHAVIGFSQILEKDPNLPNHLKGYVNSLYENGVHLLGMINDILDLSKIEAGKMTETRESFSLVQLWDTLFSMFSYRFSEKSISFELLNATTIDSCYYESDLQKIRQILVNLLGNALKFTNQGSVSLEIKITKNSEHSFDMVQFVVKDTGIGIPNDQLHSIFEAFQQTEQGSSYKEGTGLGLSICHQLVEFLSGTIYVKSTIGEGSEFGFEIPLTRLENIPKDLIQKSKIGPIHTKELGEITKQDDSEVEFVQNFLNASPQNLKKEILQLIRIQNFGQLIGVLDAIQTEDKGKQILEQKVKNKKYKFLIDLVQSSNPLE</sequence>
<dbReference type="InterPro" id="IPR036097">
    <property type="entry name" value="HisK_dim/P_sf"/>
</dbReference>
<keyword evidence="7" id="KW-1133">Transmembrane helix</keyword>
<dbReference type="RefSeq" id="WP_100744980.1">
    <property type="nucleotide sequence ID" value="NZ_NPDW01000003.1"/>
</dbReference>
<dbReference type="CDD" id="cd00130">
    <property type="entry name" value="PAS"/>
    <property type="match status" value="2"/>
</dbReference>
<keyword evidence="3" id="KW-0597">Phosphoprotein</keyword>
<dbReference type="FunFam" id="3.30.565.10:FF:000010">
    <property type="entry name" value="Sensor histidine kinase RcsC"/>
    <property type="match status" value="1"/>
</dbReference>
<evidence type="ECO:0000256" key="7">
    <source>
        <dbReference type="SAM" id="Phobius"/>
    </source>
</evidence>
<dbReference type="SMART" id="SM00388">
    <property type="entry name" value="HisKA"/>
    <property type="match status" value="1"/>
</dbReference>
<dbReference type="SMART" id="SM00091">
    <property type="entry name" value="PAS"/>
    <property type="match status" value="2"/>
</dbReference>
<evidence type="ECO:0000259" key="10">
    <source>
        <dbReference type="PROSITE" id="PS50113"/>
    </source>
</evidence>
<dbReference type="InterPro" id="IPR003594">
    <property type="entry name" value="HATPase_dom"/>
</dbReference>
<evidence type="ECO:0000259" key="8">
    <source>
        <dbReference type="PROSITE" id="PS50109"/>
    </source>
</evidence>
<evidence type="ECO:0000259" key="9">
    <source>
        <dbReference type="PROSITE" id="PS50112"/>
    </source>
</evidence>
<keyword evidence="4" id="KW-0808">Transferase</keyword>
<keyword evidence="6" id="KW-0175">Coiled coil</keyword>
<dbReference type="CDD" id="cd00082">
    <property type="entry name" value="HisKA"/>
    <property type="match status" value="1"/>
</dbReference>
<dbReference type="EMBL" id="NPDX01000006">
    <property type="protein sequence ID" value="PJZ83224.1"/>
    <property type="molecule type" value="Genomic_DNA"/>
</dbReference>
<name>A0A2N0AG21_9LEPT</name>
<dbReference type="InterPro" id="IPR035965">
    <property type="entry name" value="PAS-like_dom_sf"/>
</dbReference>
<reference evidence="11 12" key="1">
    <citation type="submission" date="2017-07" db="EMBL/GenBank/DDBJ databases">
        <title>Leptospira spp. isolated from tropical soils.</title>
        <authorList>
            <person name="Thibeaux R."/>
            <person name="Iraola G."/>
            <person name="Ferres I."/>
            <person name="Bierque E."/>
            <person name="Girault D."/>
            <person name="Soupe-Gilbert M.-E."/>
            <person name="Picardeau M."/>
            <person name="Goarant C."/>
        </authorList>
    </citation>
    <scope>NUCLEOTIDE SEQUENCE [LARGE SCALE GENOMIC DNA]</scope>
    <source>
        <strain evidence="11 12">FH2-B-A1</strain>
    </source>
</reference>
<dbReference type="InterPro" id="IPR003661">
    <property type="entry name" value="HisK_dim/P_dom"/>
</dbReference>
<comment type="caution">
    <text evidence="11">The sequence shown here is derived from an EMBL/GenBank/DDBJ whole genome shotgun (WGS) entry which is preliminary data.</text>
</comment>
<dbReference type="Proteomes" id="UP000232145">
    <property type="component" value="Unassembled WGS sequence"/>
</dbReference>
<dbReference type="PRINTS" id="PR00344">
    <property type="entry name" value="BCTRLSENSOR"/>
</dbReference>
<dbReference type="PROSITE" id="PS50109">
    <property type="entry name" value="HIS_KIN"/>
    <property type="match status" value="1"/>
</dbReference>
<comment type="catalytic activity">
    <reaction evidence="1">
        <text>ATP + protein L-histidine = ADP + protein N-phospho-L-histidine.</text>
        <dbReference type="EC" id="2.7.13.3"/>
    </reaction>
</comment>
<organism evidence="11 12">
    <name type="scientific">Leptospira harrisiae</name>
    <dbReference type="NCBI Taxonomy" id="2023189"/>
    <lineage>
        <taxon>Bacteria</taxon>
        <taxon>Pseudomonadati</taxon>
        <taxon>Spirochaetota</taxon>
        <taxon>Spirochaetia</taxon>
        <taxon>Leptospirales</taxon>
        <taxon>Leptospiraceae</taxon>
        <taxon>Leptospira</taxon>
    </lineage>
</organism>
<feature type="domain" description="PAC" evidence="10">
    <location>
        <begin position="256"/>
        <end position="308"/>
    </location>
</feature>
<evidence type="ECO:0000256" key="5">
    <source>
        <dbReference type="ARBA" id="ARBA00022777"/>
    </source>
</evidence>
<dbReference type="Pfam" id="PF13426">
    <property type="entry name" value="PAS_9"/>
    <property type="match status" value="1"/>
</dbReference>
<feature type="transmembrane region" description="Helical" evidence="7">
    <location>
        <begin position="6"/>
        <end position="22"/>
    </location>
</feature>
<dbReference type="SMART" id="SM00387">
    <property type="entry name" value="HATPase_c"/>
    <property type="match status" value="1"/>
</dbReference>
<keyword evidence="12" id="KW-1185">Reference proteome</keyword>
<dbReference type="PANTHER" id="PTHR43047:SF72">
    <property type="entry name" value="OSMOSENSING HISTIDINE PROTEIN KINASE SLN1"/>
    <property type="match status" value="1"/>
</dbReference>
<keyword evidence="5 11" id="KW-0418">Kinase</keyword>
<gene>
    <name evidence="11" type="ORF">CH364_16195</name>
</gene>
<keyword evidence="7" id="KW-0812">Transmembrane</keyword>
<evidence type="ECO:0000256" key="3">
    <source>
        <dbReference type="ARBA" id="ARBA00022553"/>
    </source>
</evidence>
<dbReference type="InterPro" id="IPR004358">
    <property type="entry name" value="Sig_transdc_His_kin-like_C"/>
</dbReference>
<dbReference type="Gene3D" id="3.30.565.10">
    <property type="entry name" value="Histidine kinase-like ATPase, C-terminal domain"/>
    <property type="match status" value="1"/>
</dbReference>
<dbReference type="AlphaFoldDB" id="A0A2N0AG21"/>
<evidence type="ECO:0000313" key="11">
    <source>
        <dbReference type="EMBL" id="PJZ83224.1"/>
    </source>
</evidence>
<accession>A0A2N0AG21</accession>
<dbReference type="PANTHER" id="PTHR43047">
    <property type="entry name" value="TWO-COMPONENT HISTIDINE PROTEIN KINASE"/>
    <property type="match status" value="1"/>
</dbReference>
<feature type="domain" description="Histidine kinase" evidence="8">
    <location>
        <begin position="340"/>
        <end position="563"/>
    </location>
</feature>
<proteinExistence type="predicted"/>
<dbReference type="PROSITE" id="PS50112">
    <property type="entry name" value="PAS"/>
    <property type="match status" value="1"/>
</dbReference>
<dbReference type="Pfam" id="PF02518">
    <property type="entry name" value="HATPase_c"/>
    <property type="match status" value="1"/>
</dbReference>